<sequence>MSVYINDSQEKAQACVIWLHGLGADASDMMGLADQLMIKDAAIRHVFIDAPSRPVTLNGGMVMPAWYDIVGMKLLDREDRQGIEQSEEIIRKVMNSQCDDGFQYSQLYLAGFSQGGAMALHTALHTEHTLGGVIALSAYLPLAGTSNPRLDKSTPFFMGSGQFDPLVLPLWTQQSRDWLLNKGYNDISFQQYPMEHSICYEEIKDLSLWLNKQIQGAV</sequence>
<dbReference type="STRING" id="39962.Lmor_2156"/>
<dbReference type="InterPro" id="IPR050565">
    <property type="entry name" value="LYPA1-2/EST-like"/>
</dbReference>
<accession>A0A378JTP7</accession>
<evidence type="ECO:0000313" key="5">
    <source>
        <dbReference type="EMBL" id="STX61400.1"/>
    </source>
</evidence>
<name>A0A378JTP7_9GAMM</name>
<evidence type="ECO:0000256" key="2">
    <source>
        <dbReference type="ARBA" id="ARBA00022801"/>
    </source>
</evidence>
<dbReference type="SUPFAM" id="SSF53474">
    <property type="entry name" value="alpha/beta-Hydrolases"/>
    <property type="match status" value="1"/>
</dbReference>
<protein>
    <submittedName>
        <fullName evidence="5">Carboxylesterase/phospholipase</fullName>
        <ecNumber evidence="5">3.1.1.1</ecNumber>
    </submittedName>
</protein>
<dbReference type="AlphaFoldDB" id="A0A378JTP7"/>
<dbReference type="Proteomes" id="UP000254040">
    <property type="component" value="Unassembled WGS sequence"/>
</dbReference>
<evidence type="ECO:0000313" key="7">
    <source>
        <dbReference type="Proteomes" id="UP000254040"/>
    </source>
</evidence>
<dbReference type="EMBL" id="LNYN01000028">
    <property type="protein sequence ID" value="KTD32531.1"/>
    <property type="molecule type" value="Genomic_DNA"/>
</dbReference>
<evidence type="ECO:0000313" key="4">
    <source>
        <dbReference type="EMBL" id="KTD32531.1"/>
    </source>
</evidence>
<dbReference type="Pfam" id="PF02230">
    <property type="entry name" value="Abhydrolase_2"/>
    <property type="match status" value="1"/>
</dbReference>
<proteinExistence type="inferred from homology"/>
<keyword evidence="6" id="KW-1185">Reference proteome</keyword>
<dbReference type="EMBL" id="UGOG01000001">
    <property type="protein sequence ID" value="STX61400.1"/>
    <property type="molecule type" value="Genomic_DNA"/>
</dbReference>
<dbReference type="OrthoDB" id="9801763at2"/>
<organism evidence="5 7">
    <name type="scientific">Legionella moravica</name>
    <dbReference type="NCBI Taxonomy" id="39962"/>
    <lineage>
        <taxon>Bacteria</taxon>
        <taxon>Pseudomonadati</taxon>
        <taxon>Pseudomonadota</taxon>
        <taxon>Gammaproteobacteria</taxon>
        <taxon>Legionellales</taxon>
        <taxon>Legionellaceae</taxon>
        <taxon>Legionella</taxon>
    </lineage>
</organism>
<dbReference type="EC" id="3.1.1.1" evidence="5"/>
<dbReference type="InterPro" id="IPR029058">
    <property type="entry name" value="AB_hydrolase_fold"/>
</dbReference>
<evidence type="ECO:0000313" key="6">
    <source>
        <dbReference type="Proteomes" id="UP000054985"/>
    </source>
</evidence>
<dbReference type="RefSeq" id="WP_035922656.1">
    <property type="nucleotide sequence ID" value="NZ_CAAAJG010000031.1"/>
</dbReference>
<dbReference type="InterPro" id="IPR003140">
    <property type="entry name" value="PLipase/COase/thioEstase"/>
</dbReference>
<reference evidence="5 7" key="2">
    <citation type="submission" date="2018-06" db="EMBL/GenBank/DDBJ databases">
        <authorList>
            <consortium name="Pathogen Informatics"/>
            <person name="Doyle S."/>
        </authorList>
    </citation>
    <scope>NUCLEOTIDE SEQUENCE [LARGE SCALE GENOMIC DNA]</scope>
    <source>
        <strain evidence="5 7">NCTC12239</strain>
    </source>
</reference>
<feature type="domain" description="Phospholipase/carboxylesterase/thioesterase" evidence="3">
    <location>
        <begin position="5"/>
        <end position="213"/>
    </location>
</feature>
<dbReference type="PANTHER" id="PTHR10655">
    <property type="entry name" value="LYSOPHOSPHOLIPASE-RELATED"/>
    <property type="match status" value="1"/>
</dbReference>
<keyword evidence="2 5" id="KW-0378">Hydrolase</keyword>
<dbReference type="Gene3D" id="3.40.50.1820">
    <property type="entry name" value="alpha/beta hydrolase"/>
    <property type="match status" value="1"/>
</dbReference>
<dbReference type="GO" id="GO:0106435">
    <property type="term" value="F:carboxylesterase activity"/>
    <property type="evidence" value="ECO:0007669"/>
    <property type="project" value="UniProtKB-EC"/>
</dbReference>
<dbReference type="Proteomes" id="UP000054985">
    <property type="component" value="Unassembled WGS sequence"/>
</dbReference>
<gene>
    <name evidence="5" type="primary">estB</name>
    <name evidence="4" type="ORF">Lmor_2156</name>
    <name evidence="5" type="ORF">NCTC12239_00315</name>
</gene>
<evidence type="ECO:0000259" key="3">
    <source>
        <dbReference type="Pfam" id="PF02230"/>
    </source>
</evidence>
<dbReference type="PANTHER" id="PTHR10655:SF17">
    <property type="entry name" value="LYSOPHOSPHOLIPASE-LIKE PROTEIN 1"/>
    <property type="match status" value="1"/>
</dbReference>
<comment type="similarity">
    <text evidence="1">Belongs to the AB hydrolase superfamily. AB hydrolase 2 family.</text>
</comment>
<evidence type="ECO:0000256" key="1">
    <source>
        <dbReference type="ARBA" id="ARBA00006499"/>
    </source>
</evidence>
<reference evidence="4 6" key="1">
    <citation type="submission" date="2015-11" db="EMBL/GenBank/DDBJ databases">
        <title>Genomic analysis of 38 Legionella species identifies large and diverse effector repertoires.</title>
        <authorList>
            <person name="Burstein D."/>
            <person name="Amaro F."/>
            <person name="Zusman T."/>
            <person name="Lifshitz Z."/>
            <person name="Cohen O."/>
            <person name="Gilbert J.A."/>
            <person name="Pupko T."/>
            <person name="Shuman H.A."/>
            <person name="Segal G."/>
        </authorList>
    </citation>
    <scope>NUCLEOTIDE SEQUENCE [LARGE SCALE GENOMIC DNA]</scope>
    <source>
        <strain evidence="4 6">ATCC 43877</strain>
    </source>
</reference>